<proteinExistence type="predicted"/>
<gene>
    <name evidence="1" type="ORF">LshimejAT787_0305000</name>
</gene>
<sequence length="125" mass="13880">MSGRSARLVEKRHMTRDDEARWSAIWTDSQGMLRPAHNRPNIVQIGTRRCHSPHDMPCATSAASQSSLLFVRCNRGIARPAPTAPPSSTTLSSCQPASRSVPLEHRNRLPACATFLRRWPSHSLA</sequence>
<protein>
    <submittedName>
        <fullName evidence="1">Uncharacterized protein</fullName>
    </submittedName>
</protein>
<organism evidence="1 2">
    <name type="scientific">Lyophyllum shimeji</name>
    <name type="common">Hon-shimeji</name>
    <name type="synonym">Tricholoma shimeji</name>
    <dbReference type="NCBI Taxonomy" id="47721"/>
    <lineage>
        <taxon>Eukaryota</taxon>
        <taxon>Fungi</taxon>
        <taxon>Dikarya</taxon>
        <taxon>Basidiomycota</taxon>
        <taxon>Agaricomycotina</taxon>
        <taxon>Agaricomycetes</taxon>
        <taxon>Agaricomycetidae</taxon>
        <taxon>Agaricales</taxon>
        <taxon>Tricholomatineae</taxon>
        <taxon>Lyophyllaceae</taxon>
        <taxon>Lyophyllum</taxon>
    </lineage>
</organism>
<dbReference type="EMBL" id="BRPK01000003">
    <property type="protein sequence ID" value="GLB36212.1"/>
    <property type="molecule type" value="Genomic_DNA"/>
</dbReference>
<evidence type="ECO:0000313" key="1">
    <source>
        <dbReference type="EMBL" id="GLB36212.1"/>
    </source>
</evidence>
<name>A0A9P3PIZ6_LYOSH</name>
<accession>A0A9P3PIZ6</accession>
<reference evidence="1" key="1">
    <citation type="submission" date="2022-07" db="EMBL/GenBank/DDBJ databases">
        <title>The genome of Lyophyllum shimeji provides insight into the initial evolution of ectomycorrhizal fungal genome.</title>
        <authorList>
            <person name="Kobayashi Y."/>
            <person name="Shibata T."/>
            <person name="Hirakawa H."/>
            <person name="Shigenobu S."/>
            <person name="Nishiyama T."/>
            <person name="Yamada A."/>
            <person name="Hasebe M."/>
            <person name="Kawaguchi M."/>
        </authorList>
    </citation>
    <scope>NUCLEOTIDE SEQUENCE</scope>
    <source>
        <strain evidence="1">AT787</strain>
    </source>
</reference>
<comment type="caution">
    <text evidence="1">The sequence shown here is derived from an EMBL/GenBank/DDBJ whole genome shotgun (WGS) entry which is preliminary data.</text>
</comment>
<dbReference type="Proteomes" id="UP001063166">
    <property type="component" value="Unassembled WGS sequence"/>
</dbReference>
<dbReference type="AlphaFoldDB" id="A0A9P3PIZ6"/>
<evidence type="ECO:0000313" key="2">
    <source>
        <dbReference type="Proteomes" id="UP001063166"/>
    </source>
</evidence>
<keyword evidence="2" id="KW-1185">Reference proteome</keyword>